<dbReference type="AlphaFoldDB" id="A0A1I4UUJ4"/>
<dbReference type="Proteomes" id="UP000199048">
    <property type="component" value="Unassembled WGS sequence"/>
</dbReference>
<evidence type="ECO:0000313" key="2">
    <source>
        <dbReference type="Proteomes" id="UP000199048"/>
    </source>
</evidence>
<sequence length="54" mass="5491">MSMIKGRLLAIGVAVVLVSVERTLEAAGLEYAFEDCAVAAVAAAVVVAAVDLRS</sequence>
<evidence type="ECO:0000313" key="1">
    <source>
        <dbReference type="EMBL" id="SFM92654.1"/>
    </source>
</evidence>
<dbReference type="EMBL" id="FOTK01000078">
    <property type="protein sequence ID" value="SFM92654.1"/>
    <property type="molecule type" value="Genomic_DNA"/>
</dbReference>
<dbReference type="RefSeq" id="WP_167367892.1">
    <property type="nucleotide sequence ID" value="NZ_FOTK01000078.1"/>
</dbReference>
<organism evidence="1 2">
    <name type="scientific">Methylobacterium pseudosasicola</name>
    <dbReference type="NCBI Taxonomy" id="582667"/>
    <lineage>
        <taxon>Bacteria</taxon>
        <taxon>Pseudomonadati</taxon>
        <taxon>Pseudomonadota</taxon>
        <taxon>Alphaproteobacteria</taxon>
        <taxon>Hyphomicrobiales</taxon>
        <taxon>Methylobacteriaceae</taxon>
        <taxon>Methylobacterium</taxon>
    </lineage>
</organism>
<name>A0A1I4UUJ4_9HYPH</name>
<keyword evidence="2" id="KW-1185">Reference proteome</keyword>
<protein>
    <submittedName>
        <fullName evidence="1">Uncharacterized protein</fullName>
    </submittedName>
</protein>
<dbReference type="STRING" id="582667.SAMN05192568_10787"/>
<reference evidence="2" key="1">
    <citation type="submission" date="2016-10" db="EMBL/GenBank/DDBJ databases">
        <authorList>
            <person name="Varghese N."/>
            <person name="Submissions S."/>
        </authorList>
    </citation>
    <scope>NUCLEOTIDE SEQUENCE [LARGE SCALE GENOMIC DNA]</scope>
    <source>
        <strain evidence="2">BL36</strain>
    </source>
</reference>
<proteinExistence type="predicted"/>
<gene>
    <name evidence="1" type="ORF">SAMN05192568_10787</name>
</gene>
<accession>A0A1I4UUJ4</accession>